<dbReference type="OrthoDB" id="9776525at2"/>
<protein>
    <submittedName>
        <fullName evidence="2">ABC-2 family transporter protein</fullName>
    </submittedName>
    <submittedName>
        <fullName evidence="3">Lantibiotic immunity ABC transporter MutE/EpiE family permease subunit</fullName>
    </submittedName>
</protein>
<keyword evidence="5" id="KW-1185">Reference proteome</keyword>
<evidence type="ECO:0000313" key="4">
    <source>
        <dbReference type="Proteomes" id="UP000176244"/>
    </source>
</evidence>
<dbReference type="RefSeq" id="WP_070369637.1">
    <property type="nucleotide sequence ID" value="NZ_CABIIK010000009.1"/>
</dbReference>
<evidence type="ECO:0000313" key="2">
    <source>
        <dbReference type="EMBL" id="OFV72357.1"/>
    </source>
</evidence>
<feature type="transmembrane region" description="Helical" evidence="1">
    <location>
        <begin position="213"/>
        <end position="236"/>
    </location>
</feature>
<evidence type="ECO:0000313" key="5">
    <source>
        <dbReference type="Proteomes" id="UP001163550"/>
    </source>
</evidence>
<proteinExistence type="predicted"/>
<dbReference type="AlphaFoldDB" id="A0A1F2PLZ0"/>
<reference evidence="3" key="2">
    <citation type="submission" date="2021-11" db="EMBL/GenBank/DDBJ databases">
        <title>Isoprene-degrading acetogen.</title>
        <authorList>
            <person name="Yang Y."/>
            <person name="Jin H."/>
            <person name="Yan J."/>
        </authorList>
    </citation>
    <scope>NUCLEOTIDE SEQUENCE</scope>
    <source>
        <strain evidence="3">Berkeley</strain>
    </source>
</reference>
<keyword evidence="1" id="KW-0812">Transmembrane</keyword>
<gene>
    <name evidence="2" type="ORF">ACWI_02680</name>
    <name evidence="3" type="ORF">LNN31_02000</name>
</gene>
<dbReference type="STRING" id="52694.ACWI_02680"/>
<dbReference type="Proteomes" id="UP000176244">
    <property type="component" value="Unassembled WGS sequence"/>
</dbReference>
<name>A0A1F2PLZ0_9FIRM</name>
<feature type="transmembrane region" description="Helical" evidence="1">
    <location>
        <begin position="46"/>
        <end position="66"/>
    </location>
</feature>
<feature type="transmembrane region" description="Helical" evidence="1">
    <location>
        <begin position="96"/>
        <end position="117"/>
    </location>
</feature>
<dbReference type="Proteomes" id="UP001163550">
    <property type="component" value="Chromosome"/>
</dbReference>
<accession>A0A1F2PLZ0</accession>
<reference evidence="2 4" key="1">
    <citation type="submission" date="2015-09" db="EMBL/GenBank/DDBJ databases">
        <title>Genome sequence of Acetobacterium wieringae DSM 1911.</title>
        <authorList>
            <person name="Poehlein A."/>
            <person name="Bengelsdorf F.R."/>
            <person name="Schiel-Bengelsdorf B."/>
            <person name="Duerre P."/>
            <person name="Daniel R."/>
        </authorList>
    </citation>
    <scope>NUCLEOTIDE SEQUENCE [LARGE SCALE GENOMIC DNA]</scope>
    <source>
        <strain evidence="2 4">DSM 1911</strain>
    </source>
</reference>
<dbReference type="EMBL" id="CP087994">
    <property type="protein sequence ID" value="UYO63239.1"/>
    <property type="molecule type" value="Genomic_DNA"/>
</dbReference>
<evidence type="ECO:0000313" key="3">
    <source>
        <dbReference type="EMBL" id="UYO63239.1"/>
    </source>
</evidence>
<sequence length="241" mass="26444">MVNIIKSELIKGRRSFGRKSLVLFPSLVALMAIVLMGGALTQIGAYNWWYMMFLPVTVALICINLIEPDKRMQFFNVATLPAPKGRVWLAKVWTGCFYIFIGNLIVFGLTTISGLFFGSQYPIWRGLAAAVVLTIAWVWQIPLGMFLSAKLNSVVTFLGILGVNIICSIQDIAGGRFWFIPFAIPARLMAPILGINPNGVLMAPDSPLHDSSVVLPGILITSVLLAGSLLLTKIWFNGRSE</sequence>
<organism evidence="2 4">
    <name type="scientific">Acetobacterium wieringae</name>
    <dbReference type="NCBI Taxonomy" id="52694"/>
    <lineage>
        <taxon>Bacteria</taxon>
        <taxon>Bacillati</taxon>
        <taxon>Bacillota</taxon>
        <taxon>Clostridia</taxon>
        <taxon>Eubacteriales</taxon>
        <taxon>Eubacteriaceae</taxon>
        <taxon>Acetobacterium</taxon>
    </lineage>
</organism>
<feature type="transmembrane region" description="Helical" evidence="1">
    <location>
        <begin position="151"/>
        <end position="172"/>
    </location>
</feature>
<keyword evidence="1" id="KW-0472">Membrane</keyword>
<feature type="transmembrane region" description="Helical" evidence="1">
    <location>
        <begin position="21"/>
        <end position="40"/>
    </location>
</feature>
<keyword evidence="1" id="KW-1133">Transmembrane helix</keyword>
<feature type="transmembrane region" description="Helical" evidence="1">
    <location>
        <begin position="123"/>
        <end position="139"/>
    </location>
</feature>
<dbReference type="NCBIfam" id="TIGR03732">
    <property type="entry name" value="lanti_perm_MutE"/>
    <property type="match status" value="1"/>
</dbReference>
<dbReference type="InterPro" id="IPR021205">
    <property type="entry name" value="Lanti_perm_SpaE/MutE/EpiE-like"/>
</dbReference>
<evidence type="ECO:0000256" key="1">
    <source>
        <dbReference type="SAM" id="Phobius"/>
    </source>
</evidence>
<dbReference type="EMBL" id="LKEU01000010">
    <property type="protein sequence ID" value="OFV72357.1"/>
    <property type="molecule type" value="Genomic_DNA"/>
</dbReference>
<dbReference type="CDD" id="cd21807">
    <property type="entry name" value="ABC-2_lan_permease_MutE_EpiE-like"/>
    <property type="match status" value="1"/>
</dbReference>